<keyword evidence="2" id="KW-0964">Secreted</keyword>
<evidence type="ECO:0000256" key="2">
    <source>
        <dbReference type="ARBA" id="ARBA00022525"/>
    </source>
</evidence>
<feature type="domain" description="TNFR-Cys" evidence="12">
    <location>
        <begin position="73"/>
        <end position="115"/>
    </location>
</feature>
<feature type="repeat" description="TNFR-Cys" evidence="8">
    <location>
        <begin position="73"/>
        <end position="115"/>
    </location>
</feature>
<evidence type="ECO:0000256" key="5">
    <source>
        <dbReference type="ARBA" id="ARBA00022737"/>
    </source>
</evidence>
<feature type="domain" description="TNFR-Cys" evidence="12">
    <location>
        <begin position="161"/>
        <end position="201"/>
    </location>
</feature>
<dbReference type="InterPro" id="IPR001368">
    <property type="entry name" value="TNFR/NGFR_Cys_rich_reg"/>
</dbReference>
<evidence type="ECO:0000256" key="7">
    <source>
        <dbReference type="ARBA" id="ARBA00023180"/>
    </source>
</evidence>
<keyword evidence="4 11" id="KW-0732">Signal</keyword>
<keyword evidence="10" id="KW-0812">Transmembrane</keyword>
<keyword evidence="3" id="KW-0053">Apoptosis</keyword>
<keyword evidence="6 8" id="KW-1015">Disulfide bond</keyword>
<evidence type="ECO:0000256" key="8">
    <source>
        <dbReference type="PROSITE-ProRule" id="PRU00206"/>
    </source>
</evidence>
<dbReference type="GO" id="GO:0006915">
    <property type="term" value="P:apoptotic process"/>
    <property type="evidence" value="ECO:0007669"/>
    <property type="project" value="UniProtKB-KW"/>
</dbReference>
<dbReference type="AlphaFoldDB" id="A0A210QXR0"/>
<proteinExistence type="predicted"/>
<name>A0A210QXR0_MIZYE</name>
<organism evidence="13 14">
    <name type="scientific">Mizuhopecten yessoensis</name>
    <name type="common">Japanese scallop</name>
    <name type="synonym">Patinopecten yessoensis</name>
    <dbReference type="NCBI Taxonomy" id="6573"/>
    <lineage>
        <taxon>Eukaryota</taxon>
        <taxon>Metazoa</taxon>
        <taxon>Spiralia</taxon>
        <taxon>Lophotrochozoa</taxon>
        <taxon>Mollusca</taxon>
        <taxon>Bivalvia</taxon>
        <taxon>Autobranchia</taxon>
        <taxon>Pteriomorphia</taxon>
        <taxon>Pectinida</taxon>
        <taxon>Pectinoidea</taxon>
        <taxon>Pectinidae</taxon>
        <taxon>Mizuhopecten</taxon>
    </lineage>
</organism>
<feature type="repeat" description="TNFR-Cys" evidence="8">
    <location>
        <begin position="161"/>
        <end position="201"/>
    </location>
</feature>
<accession>A0A210QXR0</accession>
<dbReference type="EMBL" id="NEDP02001335">
    <property type="protein sequence ID" value="OWF53559.1"/>
    <property type="molecule type" value="Genomic_DNA"/>
</dbReference>
<dbReference type="SUPFAM" id="SSF57586">
    <property type="entry name" value="TNF receptor-like"/>
    <property type="match status" value="2"/>
</dbReference>
<evidence type="ECO:0000256" key="11">
    <source>
        <dbReference type="SAM" id="SignalP"/>
    </source>
</evidence>
<dbReference type="SMART" id="SM00208">
    <property type="entry name" value="TNFR"/>
    <property type="match status" value="3"/>
</dbReference>
<dbReference type="PROSITE" id="PS50050">
    <property type="entry name" value="TNFR_NGFR_2"/>
    <property type="match status" value="2"/>
</dbReference>
<dbReference type="Pfam" id="PF00020">
    <property type="entry name" value="TNFR_c6"/>
    <property type="match status" value="1"/>
</dbReference>
<dbReference type="InterPro" id="IPR052459">
    <property type="entry name" value="TNFRSF_decoy_receptor"/>
</dbReference>
<feature type="signal peptide" evidence="11">
    <location>
        <begin position="1"/>
        <end position="28"/>
    </location>
</feature>
<evidence type="ECO:0000256" key="4">
    <source>
        <dbReference type="ARBA" id="ARBA00022729"/>
    </source>
</evidence>
<gene>
    <name evidence="13" type="ORF">KP79_PYT13672</name>
</gene>
<dbReference type="Proteomes" id="UP000242188">
    <property type="component" value="Unassembled WGS sequence"/>
</dbReference>
<dbReference type="InterPro" id="IPR011029">
    <property type="entry name" value="DEATH-like_dom_sf"/>
</dbReference>
<keyword evidence="13" id="KW-0675">Receptor</keyword>
<keyword evidence="14" id="KW-1185">Reference proteome</keyword>
<evidence type="ECO:0000313" key="13">
    <source>
        <dbReference type="EMBL" id="OWF53559.1"/>
    </source>
</evidence>
<dbReference type="SUPFAM" id="SSF47986">
    <property type="entry name" value="DEATH domain"/>
    <property type="match status" value="1"/>
</dbReference>
<dbReference type="PROSITE" id="PS00652">
    <property type="entry name" value="TNFR_NGFR_1"/>
    <property type="match status" value="2"/>
</dbReference>
<keyword evidence="10" id="KW-0472">Membrane</keyword>
<sequence length="426" mass="47437">MKQKGFDNMKISAVVLTILLTCVLNSEAKDKEENLKSDIVYVAPSGVKCVKCSPGTHLLSHCVSENTNSRCQLCEDGTFTSEYNVAEYCDPCMEYCEIADLVPVVNCSNTSNLICECPNGKFNLFPHLDKYHAVCQKFGLCGPGYGVYVKGTSKNNTTCARCVSGKTFSSTTSEFDECQPCIKCGPRIILTECTLTENRKCNLEPPVQHRVSSPVDWKLVLAVVLSVATVLILGVGVLLILWLRKSKKCCFNEEHGQDAVRLNQLTDERSPNRSAYPQSEYQAYGDQRSESSLPVTATGVALSLPSTSSQPNQTPKDSWGSSFYVIRQSVGEYLITNGPWEFFIREYYQVTTNNSDGNVDAKITEIKINHPNNVKEQIYQCLTFICERGATPEKLIEALIRREFHSLVATLRRDFPDVFNSGEIEV</sequence>
<dbReference type="PANTHER" id="PTHR23097">
    <property type="entry name" value="TUMOR NECROSIS FACTOR RECEPTOR SUPERFAMILY MEMBER"/>
    <property type="match status" value="1"/>
</dbReference>
<evidence type="ECO:0000259" key="12">
    <source>
        <dbReference type="PROSITE" id="PS50050"/>
    </source>
</evidence>
<comment type="subcellular location">
    <subcellularLocation>
        <location evidence="1">Secreted</location>
    </subcellularLocation>
</comment>
<dbReference type="PANTHER" id="PTHR23097:SF181">
    <property type="entry name" value="CASPASE-8-LIKE"/>
    <property type="match status" value="1"/>
</dbReference>
<dbReference type="OrthoDB" id="6112011at2759"/>
<evidence type="ECO:0000256" key="1">
    <source>
        <dbReference type="ARBA" id="ARBA00004613"/>
    </source>
</evidence>
<keyword evidence="5" id="KW-0677">Repeat</keyword>
<feature type="chain" id="PRO_5012713292" evidence="11">
    <location>
        <begin position="29"/>
        <end position="426"/>
    </location>
</feature>
<protein>
    <submittedName>
        <fullName evidence="13">Tumor necrosis factor receptor superfamily member 1B</fullName>
    </submittedName>
</protein>
<evidence type="ECO:0000256" key="3">
    <source>
        <dbReference type="ARBA" id="ARBA00022703"/>
    </source>
</evidence>
<comment type="caution">
    <text evidence="13">The sequence shown here is derived from an EMBL/GenBank/DDBJ whole genome shotgun (WGS) entry which is preliminary data.</text>
</comment>
<keyword evidence="10" id="KW-1133">Transmembrane helix</keyword>
<feature type="transmembrane region" description="Helical" evidence="10">
    <location>
        <begin position="219"/>
        <end position="243"/>
    </location>
</feature>
<dbReference type="CDD" id="cd01670">
    <property type="entry name" value="Death"/>
    <property type="match status" value="1"/>
</dbReference>
<dbReference type="GO" id="GO:0005576">
    <property type="term" value="C:extracellular region"/>
    <property type="evidence" value="ECO:0007669"/>
    <property type="project" value="UniProtKB-SubCell"/>
</dbReference>
<feature type="region of interest" description="Disordered" evidence="9">
    <location>
        <begin position="268"/>
        <end position="289"/>
    </location>
</feature>
<reference evidence="13 14" key="1">
    <citation type="journal article" date="2017" name="Nat. Ecol. Evol.">
        <title>Scallop genome provides insights into evolution of bilaterian karyotype and development.</title>
        <authorList>
            <person name="Wang S."/>
            <person name="Zhang J."/>
            <person name="Jiao W."/>
            <person name="Li J."/>
            <person name="Xun X."/>
            <person name="Sun Y."/>
            <person name="Guo X."/>
            <person name="Huan P."/>
            <person name="Dong B."/>
            <person name="Zhang L."/>
            <person name="Hu X."/>
            <person name="Sun X."/>
            <person name="Wang J."/>
            <person name="Zhao C."/>
            <person name="Wang Y."/>
            <person name="Wang D."/>
            <person name="Huang X."/>
            <person name="Wang R."/>
            <person name="Lv J."/>
            <person name="Li Y."/>
            <person name="Zhang Z."/>
            <person name="Liu B."/>
            <person name="Lu W."/>
            <person name="Hui Y."/>
            <person name="Liang J."/>
            <person name="Zhou Z."/>
            <person name="Hou R."/>
            <person name="Li X."/>
            <person name="Liu Y."/>
            <person name="Li H."/>
            <person name="Ning X."/>
            <person name="Lin Y."/>
            <person name="Zhao L."/>
            <person name="Xing Q."/>
            <person name="Dou J."/>
            <person name="Li Y."/>
            <person name="Mao J."/>
            <person name="Guo H."/>
            <person name="Dou H."/>
            <person name="Li T."/>
            <person name="Mu C."/>
            <person name="Jiang W."/>
            <person name="Fu Q."/>
            <person name="Fu X."/>
            <person name="Miao Y."/>
            <person name="Liu J."/>
            <person name="Yu Q."/>
            <person name="Li R."/>
            <person name="Liao H."/>
            <person name="Li X."/>
            <person name="Kong Y."/>
            <person name="Jiang Z."/>
            <person name="Chourrout D."/>
            <person name="Li R."/>
            <person name="Bao Z."/>
        </authorList>
    </citation>
    <scope>NUCLEOTIDE SEQUENCE [LARGE SCALE GENOMIC DNA]</scope>
    <source>
        <strain evidence="13 14">PY_sf001</strain>
    </source>
</reference>
<evidence type="ECO:0000256" key="9">
    <source>
        <dbReference type="SAM" id="MobiDB-lite"/>
    </source>
</evidence>
<keyword evidence="7" id="KW-0325">Glycoprotein</keyword>
<feature type="compositionally biased region" description="Polar residues" evidence="9">
    <location>
        <begin position="272"/>
        <end position="281"/>
    </location>
</feature>
<evidence type="ECO:0000256" key="6">
    <source>
        <dbReference type="ARBA" id="ARBA00023157"/>
    </source>
</evidence>
<dbReference type="Gene3D" id="1.10.533.10">
    <property type="entry name" value="Death Domain, Fas"/>
    <property type="match status" value="1"/>
</dbReference>
<feature type="disulfide bond" evidence="8">
    <location>
        <begin position="74"/>
        <end position="89"/>
    </location>
</feature>
<evidence type="ECO:0000313" key="14">
    <source>
        <dbReference type="Proteomes" id="UP000242188"/>
    </source>
</evidence>
<dbReference type="Gene3D" id="2.10.50.10">
    <property type="entry name" value="Tumor Necrosis Factor Receptor, subunit A, domain 2"/>
    <property type="match status" value="2"/>
</dbReference>
<comment type="caution">
    <text evidence="8">Lacks conserved residue(s) required for the propagation of feature annotation.</text>
</comment>
<evidence type="ECO:0000256" key="10">
    <source>
        <dbReference type="SAM" id="Phobius"/>
    </source>
</evidence>